<protein>
    <recommendedName>
        <fullName evidence="2">Anti-proliferative protein domain-containing protein</fullName>
    </recommendedName>
</protein>
<dbReference type="InterPro" id="IPR036054">
    <property type="entry name" value="BTG-like_sf"/>
</dbReference>
<reference evidence="3 4" key="2">
    <citation type="journal article" date="2019" name="G3 (Bethesda)">
        <title>Hybrid Assembly of the Genome of the Entomopathogenic Nematode Steinernema carpocapsae Identifies the X-Chromosome.</title>
        <authorList>
            <person name="Serra L."/>
            <person name="Macchietto M."/>
            <person name="Macias-Munoz A."/>
            <person name="McGill C.J."/>
            <person name="Rodriguez I.M."/>
            <person name="Rodriguez B."/>
            <person name="Murad R."/>
            <person name="Mortazavi A."/>
        </authorList>
    </citation>
    <scope>NUCLEOTIDE SEQUENCE [LARGE SCALE GENOMIC DNA]</scope>
    <source>
        <strain evidence="3 4">ALL</strain>
    </source>
</reference>
<evidence type="ECO:0000313" key="4">
    <source>
        <dbReference type="Proteomes" id="UP000298663"/>
    </source>
</evidence>
<dbReference type="AlphaFoldDB" id="A0A4U5LYZ6"/>
<evidence type="ECO:0000259" key="2">
    <source>
        <dbReference type="Pfam" id="PF07742"/>
    </source>
</evidence>
<accession>A0A4U5LYZ6</accession>
<feature type="domain" description="Anti-proliferative protein" evidence="2">
    <location>
        <begin position="10"/>
        <end position="120"/>
    </location>
</feature>
<organism evidence="3 4">
    <name type="scientific">Steinernema carpocapsae</name>
    <name type="common">Entomopathogenic nematode</name>
    <dbReference type="NCBI Taxonomy" id="34508"/>
    <lineage>
        <taxon>Eukaryota</taxon>
        <taxon>Metazoa</taxon>
        <taxon>Ecdysozoa</taxon>
        <taxon>Nematoda</taxon>
        <taxon>Chromadorea</taxon>
        <taxon>Rhabditida</taxon>
        <taxon>Tylenchina</taxon>
        <taxon>Panagrolaimomorpha</taxon>
        <taxon>Strongyloidoidea</taxon>
        <taxon>Steinernematidae</taxon>
        <taxon>Steinernema</taxon>
    </lineage>
</organism>
<name>A0A4U5LYZ6_STECR</name>
<evidence type="ECO:0000256" key="1">
    <source>
        <dbReference type="ARBA" id="ARBA00007989"/>
    </source>
</evidence>
<dbReference type="EMBL" id="AZBU02000011">
    <property type="protein sequence ID" value="TKR61519.1"/>
    <property type="molecule type" value="Genomic_DNA"/>
</dbReference>
<dbReference type="Pfam" id="PF07742">
    <property type="entry name" value="BTG"/>
    <property type="match status" value="1"/>
</dbReference>
<reference evidence="3 4" key="1">
    <citation type="journal article" date="2015" name="Genome Biol.">
        <title>Comparative genomics of Steinernema reveals deeply conserved gene regulatory networks.</title>
        <authorList>
            <person name="Dillman A.R."/>
            <person name="Macchietto M."/>
            <person name="Porter C.F."/>
            <person name="Rogers A."/>
            <person name="Williams B."/>
            <person name="Antoshechkin I."/>
            <person name="Lee M.M."/>
            <person name="Goodwin Z."/>
            <person name="Lu X."/>
            <person name="Lewis E.E."/>
            <person name="Goodrich-Blair H."/>
            <person name="Stock S.P."/>
            <person name="Adams B.J."/>
            <person name="Sternberg P.W."/>
            <person name="Mortazavi A."/>
        </authorList>
    </citation>
    <scope>NUCLEOTIDE SEQUENCE [LARGE SCALE GENOMIC DNA]</scope>
    <source>
        <strain evidence="3 4">ALL</strain>
    </source>
</reference>
<dbReference type="Proteomes" id="UP000298663">
    <property type="component" value="Unassembled WGS sequence"/>
</dbReference>
<dbReference type="Gene3D" id="3.90.640.90">
    <property type="entry name" value="Anti-proliferative protein, N-terminal domain"/>
    <property type="match status" value="1"/>
</dbReference>
<dbReference type="OrthoDB" id="5887143at2759"/>
<dbReference type="SUPFAM" id="SSF160696">
    <property type="entry name" value="BTG domain-like"/>
    <property type="match status" value="1"/>
</dbReference>
<evidence type="ECO:0000313" key="3">
    <source>
        <dbReference type="EMBL" id="TKR61519.1"/>
    </source>
</evidence>
<comment type="caution">
    <text evidence="3">The sequence shown here is derived from an EMBL/GenBank/DDBJ whole genome shotgun (WGS) entry which is preliminary data.</text>
</comment>
<sequence>MRNLFVNARMYNEIKEIINHVIRRMNNGKPLLVPVRQVYQFATDLANALRDRFAASWYDRNMDDQRYLMIGATLEDSDSILKKIFDRALYASTDFEQYFRGFAGCAIFYANPGEVYSVCGGKRDVIFKGDTHGRYSYLPDYLTQAGVDSNTALSCVFGGYRVTDEKAFVPLLLVSEQGTYCQPDAVGNGDFSARMLATPSHARRYTVAGFEMTKFGSHRSSKAATDHH</sequence>
<comment type="similarity">
    <text evidence="1">Belongs to the BTG family.</text>
</comment>
<proteinExistence type="inferred from homology"/>
<keyword evidence="4" id="KW-1185">Reference proteome</keyword>
<gene>
    <name evidence="3" type="ORF">L596_028619</name>
</gene>
<dbReference type="InterPro" id="IPR002087">
    <property type="entry name" value="Anti_prolifrtn"/>
</dbReference>